<dbReference type="RefSeq" id="WP_129391529.1">
    <property type="nucleotide sequence ID" value="NZ_CP035494.1"/>
</dbReference>
<protein>
    <recommendedName>
        <fullName evidence="3">Amidase domain-containing protein</fullName>
    </recommendedName>
</protein>
<organism evidence="1 2">
    <name type="scientific">Microbacterium protaetiae</name>
    <dbReference type="NCBI Taxonomy" id="2509458"/>
    <lineage>
        <taxon>Bacteria</taxon>
        <taxon>Bacillati</taxon>
        <taxon>Actinomycetota</taxon>
        <taxon>Actinomycetes</taxon>
        <taxon>Micrococcales</taxon>
        <taxon>Microbacteriaceae</taxon>
        <taxon>Microbacterium</taxon>
    </lineage>
</organism>
<evidence type="ECO:0000313" key="2">
    <source>
        <dbReference type="Proteomes" id="UP000293995"/>
    </source>
</evidence>
<keyword evidence="2" id="KW-1185">Reference proteome</keyword>
<dbReference type="AlphaFoldDB" id="A0A4P6EF54"/>
<gene>
    <name evidence="1" type="ORF">ET475_14000</name>
</gene>
<dbReference type="KEGG" id="mprt:ET475_14000"/>
<name>A0A4P6EF54_9MICO</name>
<accession>A0A4P6EF54</accession>
<evidence type="ECO:0008006" key="3">
    <source>
        <dbReference type="Google" id="ProtNLM"/>
    </source>
</evidence>
<evidence type="ECO:0000313" key="1">
    <source>
        <dbReference type="EMBL" id="QAY60990.1"/>
    </source>
</evidence>
<dbReference type="EMBL" id="CP035494">
    <property type="protein sequence ID" value="QAY60990.1"/>
    <property type="molecule type" value="Genomic_DNA"/>
</dbReference>
<reference evidence="1 2" key="1">
    <citation type="submission" date="2019-01" db="EMBL/GenBank/DDBJ databases">
        <title>Genome sequencing of strain DFW100M-13.</title>
        <authorList>
            <person name="Heo J."/>
            <person name="Kim S.-J."/>
            <person name="Kim J.-S."/>
            <person name="Hong S.-B."/>
            <person name="Kwon S.-W."/>
        </authorList>
    </citation>
    <scope>NUCLEOTIDE SEQUENCE [LARGE SCALE GENOMIC DNA]</scope>
    <source>
        <strain evidence="1 2">DFW100M-13</strain>
    </source>
</reference>
<dbReference type="Proteomes" id="UP000293995">
    <property type="component" value="Chromosome"/>
</dbReference>
<sequence>MDRDAALASAKQHWFRPTADGVVWAKSFAIDVAARKQQALARKAIGSDWEAVFLRKQVTDLSTGITGEADGLFFVAPAHVGVHFHERDIPADERMLSQDWFGPRGVPGTPEGLNDCTAYVSHCLVDGGVSYLGPAHSGEVWPTRSAQQIYQILSARPANDVKRLTDMCAAEAAGRVFAALAHIIKPADVLTFAAGGRNGHAGMLVTVDTSTGEARMTCHSTMDHPDLGPSEGTWQIRTQGEEHPFVSILHFSDDDPAPSAALTALAGWWKLALLGTKTLYLHLTKTGAAAWTARKPTGTGAPSKPAARGHWFADAAGTGLVIVWQNGSVDALTPAADAQSMVGTEDEWPLLATRDLG</sequence>
<proteinExistence type="predicted"/>
<dbReference type="OrthoDB" id="8244162at2"/>